<comment type="subcellular location">
    <subcellularLocation>
        <location evidence="1">Membrane</location>
        <topology evidence="1">Multi-pass membrane protein</topology>
    </subcellularLocation>
</comment>
<feature type="region of interest" description="Disordered" evidence="6">
    <location>
        <begin position="378"/>
        <end position="408"/>
    </location>
</feature>
<dbReference type="InterPro" id="IPR042857">
    <property type="entry name" value="TMEM266"/>
</dbReference>
<evidence type="ECO:0000256" key="4">
    <source>
        <dbReference type="ARBA" id="ARBA00023136"/>
    </source>
</evidence>
<evidence type="ECO:0000256" key="3">
    <source>
        <dbReference type="ARBA" id="ARBA00022989"/>
    </source>
</evidence>
<feature type="transmembrane region" description="Helical" evidence="7">
    <location>
        <begin position="164"/>
        <end position="183"/>
    </location>
</feature>
<accession>A0A5N5NDH2</accession>
<gene>
    <name evidence="9" type="ORF">PHYPO_G00244350</name>
</gene>
<feature type="coiled-coil region" evidence="5">
    <location>
        <begin position="233"/>
        <end position="260"/>
    </location>
</feature>
<dbReference type="InterPro" id="IPR027359">
    <property type="entry name" value="Volt_channel_dom_sf"/>
</dbReference>
<evidence type="ECO:0000256" key="7">
    <source>
        <dbReference type="SAM" id="Phobius"/>
    </source>
</evidence>
<keyword evidence="10" id="KW-1185">Reference proteome</keyword>
<dbReference type="InterPro" id="IPR005821">
    <property type="entry name" value="Ion_trans_dom"/>
</dbReference>
<dbReference type="AlphaFoldDB" id="A0A5N5NDH2"/>
<reference evidence="9 10" key="1">
    <citation type="submission" date="2019-06" db="EMBL/GenBank/DDBJ databases">
        <title>A chromosome-scale genome assembly of the striped catfish, Pangasianodon hypophthalmus.</title>
        <authorList>
            <person name="Wen M."/>
            <person name="Zahm M."/>
            <person name="Roques C."/>
            <person name="Cabau C."/>
            <person name="Klopp C."/>
            <person name="Donnadieu C."/>
            <person name="Jouanno E."/>
            <person name="Avarre J.-C."/>
            <person name="Campet M."/>
            <person name="Ha T.T.T."/>
            <person name="Dugue R."/>
            <person name="Lampietro C."/>
            <person name="Louis A."/>
            <person name="Herpin A."/>
            <person name="Echchiki A."/>
            <person name="Berthelot C."/>
            <person name="Parey E."/>
            <person name="Roest-Crollius H."/>
            <person name="Braasch I."/>
            <person name="Postlethwait J."/>
            <person name="Bobe J."/>
            <person name="Montfort J."/>
            <person name="Bouchez O."/>
            <person name="Begum T."/>
            <person name="Schartl M."/>
            <person name="Guiguen Y."/>
        </authorList>
    </citation>
    <scope>NUCLEOTIDE SEQUENCE [LARGE SCALE GENOMIC DNA]</scope>
    <source>
        <strain evidence="9 10">Indonesia</strain>
        <tissue evidence="9">Blood</tissue>
    </source>
</reference>
<evidence type="ECO:0000256" key="5">
    <source>
        <dbReference type="SAM" id="Coils"/>
    </source>
</evidence>
<organism evidence="9 10">
    <name type="scientific">Pangasianodon hypophthalmus</name>
    <name type="common">Striped catfish</name>
    <name type="synonym">Helicophagus hypophthalmus</name>
    <dbReference type="NCBI Taxonomy" id="310915"/>
    <lineage>
        <taxon>Eukaryota</taxon>
        <taxon>Metazoa</taxon>
        <taxon>Chordata</taxon>
        <taxon>Craniata</taxon>
        <taxon>Vertebrata</taxon>
        <taxon>Euteleostomi</taxon>
        <taxon>Actinopterygii</taxon>
        <taxon>Neopterygii</taxon>
        <taxon>Teleostei</taxon>
        <taxon>Ostariophysi</taxon>
        <taxon>Siluriformes</taxon>
        <taxon>Pangasiidae</taxon>
        <taxon>Pangasianodon</taxon>
    </lineage>
</organism>
<sequence length="558" mass="61168">MSHPQPSQPSAAPDLEVISQQVEDEGQCMAPVQLVSFAYRDLPLAALDISLAGSQLISNLDEEENREGSNWLKPCCGRRAAFWQVCLLSAGFNCLLVACVILVVVLLTLELLIDTRLLQFTNATQFAGIIHWISLVILSIFFTETVFRIVVLGIWDYIENKVEVFDGAVIVLSLAPMVASTVANGPSSPWDAISLIITLRIWRVKRIIDVTNHENSITSNTLWEKKAYVLQVKVEMEMELQQYEKAKAVREEQLERLTQICQEQAFEIRQLRAHLAQQDLDLVAEREAAMQIHHVWGKQSSSFQEVDGLGPTASDTEGRGKRREPGAPTENITQDDMNNYISQYYSEPSSDIGVPEPGARIITTAAIDVHLPTNPCQLPPSLVSADGPGSSVSEAPSSTVSRSSCSFSGRQHSVSSHTLASSSECSSTVREASTSDYSGQHCCPPPYCSPLTLGTQGGGHTPSAVVQELLSSLSEDSCLAQKGRVNPLNLKLPSPAGSAKASPELEHRVNIYNKRNQESLAVFQTKPLIHLQGNEPLLDEKYRLMEPADAPMTHMPDT</sequence>
<dbReference type="GO" id="GO:0022832">
    <property type="term" value="F:voltage-gated channel activity"/>
    <property type="evidence" value="ECO:0007669"/>
    <property type="project" value="InterPro"/>
</dbReference>
<dbReference type="Proteomes" id="UP000327468">
    <property type="component" value="Chromosome 9"/>
</dbReference>
<keyword evidence="5" id="KW-0175">Coiled coil</keyword>
<dbReference type="GO" id="GO:0030425">
    <property type="term" value="C:dendrite"/>
    <property type="evidence" value="ECO:0007669"/>
    <property type="project" value="TreeGrafter"/>
</dbReference>
<evidence type="ECO:0000256" key="6">
    <source>
        <dbReference type="SAM" id="MobiDB-lite"/>
    </source>
</evidence>
<dbReference type="SUPFAM" id="SSF81324">
    <property type="entry name" value="Voltage-gated potassium channels"/>
    <property type="match status" value="1"/>
</dbReference>
<dbReference type="PANTHER" id="PTHR46842">
    <property type="entry name" value="TRANSMEMBRANE PROTEIN 266"/>
    <property type="match status" value="1"/>
</dbReference>
<feature type="transmembrane region" description="Helical" evidence="7">
    <location>
        <begin position="129"/>
        <end position="152"/>
    </location>
</feature>
<evidence type="ECO:0000313" key="9">
    <source>
        <dbReference type="EMBL" id="KAB5565680.1"/>
    </source>
</evidence>
<feature type="transmembrane region" description="Helical" evidence="7">
    <location>
        <begin position="81"/>
        <end position="109"/>
    </location>
</feature>
<evidence type="ECO:0000259" key="8">
    <source>
        <dbReference type="Pfam" id="PF00520"/>
    </source>
</evidence>
<dbReference type="Pfam" id="PF00520">
    <property type="entry name" value="Ion_trans"/>
    <property type="match status" value="1"/>
</dbReference>
<keyword evidence="2 7" id="KW-0812">Transmembrane</keyword>
<dbReference type="GO" id="GO:0005886">
    <property type="term" value="C:plasma membrane"/>
    <property type="evidence" value="ECO:0007669"/>
    <property type="project" value="InterPro"/>
</dbReference>
<comment type="caution">
    <text evidence="9">The sequence shown here is derived from an EMBL/GenBank/DDBJ whole genome shotgun (WGS) entry which is preliminary data.</text>
</comment>
<dbReference type="PANTHER" id="PTHR46842:SF1">
    <property type="entry name" value="TRANSMEMBRANE PROTEIN 266"/>
    <property type="match status" value="1"/>
</dbReference>
<feature type="compositionally biased region" description="Low complexity" evidence="6">
    <location>
        <begin position="390"/>
        <end position="408"/>
    </location>
</feature>
<feature type="compositionally biased region" description="Basic and acidic residues" evidence="6">
    <location>
        <begin position="316"/>
        <end position="325"/>
    </location>
</feature>
<feature type="region of interest" description="Disordered" evidence="6">
    <location>
        <begin position="303"/>
        <end position="334"/>
    </location>
</feature>
<evidence type="ECO:0000256" key="1">
    <source>
        <dbReference type="ARBA" id="ARBA00004141"/>
    </source>
</evidence>
<name>A0A5N5NDH2_PANHP</name>
<proteinExistence type="predicted"/>
<evidence type="ECO:0000256" key="2">
    <source>
        <dbReference type="ARBA" id="ARBA00022692"/>
    </source>
</evidence>
<keyword evidence="3 7" id="KW-1133">Transmembrane helix</keyword>
<dbReference type="Gene3D" id="1.20.120.350">
    <property type="entry name" value="Voltage-gated potassium channels. Chain C"/>
    <property type="match status" value="1"/>
</dbReference>
<dbReference type="EMBL" id="VFJC01000010">
    <property type="protein sequence ID" value="KAB5565680.1"/>
    <property type="molecule type" value="Genomic_DNA"/>
</dbReference>
<protein>
    <recommendedName>
        <fullName evidence="8">Ion transport domain-containing protein</fullName>
    </recommendedName>
</protein>
<feature type="domain" description="Ion transport" evidence="8">
    <location>
        <begin position="92"/>
        <end position="217"/>
    </location>
</feature>
<keyword evidence="4 7" id="KW-0472">Membrane</keyword>
<evidence type="ECO:0000313" key="10">
    <source>
        <dbReference type="Proteomes" id="UP000327468"/>
    </source>
</evidence>
<dbReference type="GO" id="GO:0005216">
    <property type="term" value="F:monoatomic ion channel activity"/>
    <property type="evidence" value="ECO:0007669"/>
    <property type="project" value="InterPro"/>
</dbReference>